<dbReference type="Pfam" id="PF17784">
    <property type="entry name" value="Sulfotransfer_4"/>
    <property type="match status" value="1"/>
</dbReference>
<comment type="caution">
    <text evidence="1">The sequence shown here is derived from an EMBL/GenBank/DDBJ whole genome shotgun (WGS) entry which is preliminary data.</text>
</comment>
<reference evidence="1 2" key="1">
    <citation type="journal article" date="2019" name="Int. J. Syst. Evol. Microbiol.">
        <title>The Global Catalogue of Microorganisms (GCM) 10K type strain sequencing project: providing services to taxonomists for standard genome sequencing and annotation.</title>
        <authorList>
            <consortium name="The Broad Institute Genomics Platform"/>
            <consortium name="The Broad Institute Genome Sequencing Center for Infectious Disease"/>
            <person name="Wu L."/>
            <person name="Ma J."/>
        </authorList>
    </citation>
    <scope>NUCLEOTIDE SEQUENCE [LARGE SCALE GENOMIC DNA]</scope>
    <source>
        <strain evidence="1 2">JCM 3146</strain>
    </source>
</reference>
<proteinExistence type="predicted"/>
<dbReference type="RefSeq" id="WP_252808428.1">
    <property type="nucleotide sequence ID" value="NZ_BAAABM010000037.1"/>
</dbReference>
<evidence type="ECO:0000313" key="1">
    <source>
        <dbReference type="EMBL" id="GAA0345667.1"/>
    </source>
</evidence>
<gene>
    <name evidence="1" type="ORF">GCM10010151_39050</name>
</gene>
<dbReference type="InterPro" id="IPR027417">
    <property type="entry name" value="P-loop_NTPase"/>
</dbReference>
<dbReference type="Proteomes" id="UP001501822">
    <property type="component" value="Unassembled WGS sequence"/>
</dbReference>
<accession>A0ABN0WSL1</accession>
<dbReference type="SUPFAM" id="SSF52540">
    <property type="entry name" value="P-loop containing nucleoside triphosphate hydrolases"/>
    <property type="match status" value="1"/>
</dbReference>
<dbReference type="Gene3D" id="3.40.50.300">
    <property type="entry name" value="P-loop containing nucleotide triphosphate hydrolases"/>
    <property type="match status" value="1"/>
</dbReference>
<evidence type="ECO:0000313" key="2">
    <source>
        <dbReference type="Proteomes" id="UP001501822"/>
    </source>
</evidence>
<dbReference type="PANTHER" id="PTHR36978:SF4">
    <property type="entry name" value="P-LOOP CONTAINING NUCLEOSIDE TRIPHOSPHATE HYDROLASE PROTEIN"/>
    <property type="match status" value="1"/>
</dbReference>
<protein>
    <submittedName>
        <fullName evidence="1">Sulfotransferase family protein</fullName>
    </submittedName>
</protein>
<dbReference type="InterPro" id="IPR040632">
    <property type="entry name" value="Sulfotransfer_4"/>
</dbReference>
<organism evidence="1 2">
    <name type="scientific">Actinoallomurus spadix</name>
    <dbReference type="NCBI Taxonomy" id="79912"/>
    <lineage>
        <taxon>Bacteria</taxon>
        <taxon>Bacillati</taxon>
        <taxon>Actinomycetota</taxon>
        <taxon>Actinomycetes</taxon>
        <taxon>Streptosporangiales</taxon>
        <taxon>Thermomonosporaceae</taxon>
        <taxon>Actinoallomurus</taxon>
    </lineage>
</organism>
<sequence length="209" mass="24111">MLEVIGAGFGRTGTLSLKLALERLGFGPCHHMTELMEDPAQMDLWGRVVAGEPVDWDEVYRGYRATTDWPGTRYWRRLVEHYPYAKVVLTVRDPRKWYESVHESIYRTRSIPVPEGFVTRGRELVDQIIWEGEFGGRFEDADHAIAVFNAHNEAVRREVPAERLLEFQVGDGWEPLCGFLGVPVPDQPFPRSNDRQEFAARVAQRLKDR</sequence>
<dbReference type="PANTHER" id="PTHR36978">
    <property type="entry name" value="P-LOOP CONTAINING NUCLEOTIDE TRIPHOSPHATE HYDROLASE"/>
    <property type="match status" value="1"/>
</dbReference>
<keyword evidence="2" id="KW-1185">Reference proteome</keyword>
<dbReference type="EMBL" id="BAAABM010000037">
    <property type="protein sequence ID" value="GAA0345667.1"/>
    <property type="molecule type" value="Genomic_DNA"/>
</dbReference>
<name>A0ABN0WSL1_9ACTN</name>